<feature type="transmembrane region" description="Helical" evidence="1">
    <location>
        <begin position="12"/>
        <end position="32"/>
    </location>
</feature>
<evidence type="ECO:0000313" key="4">
    <source>
        <dbReference type="Proteomes" id="UP001315686"/>
    </source>
</evidence>
<dbReference type="AlphaFoldDB" id="A0AAP2CUK9"/>
<proteinExistence type="predicted"/>
<dbReference type="Pfam" id="PF11329">
    <property type="entry name" value="DUF3131"/>
    <property type="match status" value="1"/>
</dbReference>
<evidence type="ECO:0000313" key="3">
    <source>
        <dbReference type="EMBL" id="MBT0957978.1"/>
    </source>
</evidence>
<dbReference type="InterPro" id="IPR021478">
    <property type="entry name" value="DUF3131"/>
</dbReference>
<comment type="caution">
    <text evidence="3">The sequence shown here is derived from an EMBL/GenBank/DDBJ whole genome shotgun (WGS) entry which is preliminary data.</text>
</comment>
<protein>
    <submittedName>
        <fullName evidence="3">DUF3131 domain-containing protein</fullName>
    </submittedName>
</protein>
<name>A0AAP2CUK9_9RHOB</name>
<keyword evidence="4" id="KW-1185">Reference proteome</keyword>
<dbReference type="PROSITE" id="PS51257">
    <property type="entry name" value="PROKAR_LIPOPROTEIN"/>
    <property type="match status" value="1"/>
</dbReference>
<dbReference type="Proteomes" id="UP001315686">
    <property type="component" value="Unassembled WGS sequence"/>
</dbReference>
<evidence type="ECO:0000256" key="1">
    <source>
        <dbReference type="SAM" id="Phobius"/>
    </source>
</evidence>
<sequence>MNTSLKAHRSSLLFLSGLSLACGLTFLIGPGLEGSRNMNLFDAPKLSTNTLTFRQPAPLTAQELDFAKTAWSYFETQTDVATGLVNSVAGFPSTTLWDQGSYIGALLSARRLGIISEDEFLARTTKLLAGLTALPLVDGRLPNKAYDTSNLAMVDYENNPMPEGIGWSALDIARLLGLLAILADQVPSLSGEVQAVTADWQTDDLTENGYLTGAERRETLTRLQEGRMGYEQYAARALAHWGLFSEHALSPDRHLNWHEVSGIQVPDDTRDHTQFEAITPIVSEPYILLGLEFGLTGPMRTQALQVYRAQEARYLETGHLTAVTEDHLDEAPHFGYASITGDNKDWPVLDESGNNFPELRSLSTKGSFAWHALLNTDYTESLVSKVSTISEPSAGWPAGIYETDNSVNTALSLNTNAIILESLSFQIHGPLSQ</sequence>
<evidence type="ECO:0000259" key="2">
    <source>
        <dbReference type="Pfam" id="PF11329"/>
    </source>
</evidence>
<reference evidence="3 4" key="1">
    <citation type="journal article" date="2021" name="Arch. Microbiol.">
        <title>Harenicola maris gen. nov., sp. nov. isolated from the Sea of Japan shallow sediments.</title>
        <authorList>
            <person name="Romanenko L.A."/>
            <person name="Kurilenko V.V."/>
            <person name="Chernysheva N.Y."/>
            <person name="Tekutyeva L.A."/>
            <person name="Velansky P.V."/>
            <person name="Svetashev V.I."/>
            <person name="Isaeva M.P."/>
        </authorList>
    </citation>
    <scope>NUCLEOTIDE SEQUENCE [LARGE SCALE GENOMIC DNA]</scope>
    <source>
        <strain evidence="3 4">KMM 3653</strain>
    </source>
</reference>
<dbReference type="RefSeq" id="WP_327794195.1">
    <property type="nucleotide sequence ID" value="NZ_JADQAZ010000002.1"/>
</dbReference>
<dbReference type="EMBL" id="JADQAZ010000002">
    <property type="protein sequence ID" value="MBT0957978.1"/>
    <property type="molecule type" value="Genomic_DNA"/>
</dbReference>
<feature type="domain" description="DUF3131" evidence="2">
    <location>
        <begin position="66"/>
        <end position="428"/>
    </location>
</feature>
<gene>
    <name evidence="3" type="ORF">IV417_11295</name>
</gene>
<keyword evidence="1" id="KW-1133">Transmembrane helix</keyword>
<keyword evidence="1" id="KW-0812">Transmembrane</keyword>
<keyword evidence="1" id="KW-0472">Membrane</keyword>
<dbReference type="Gene3D" id="1.50.10.140">
    <property type="match status" value="1"/>
</dbReference>
<organism evidence="3 4">
    <name type="scientific">Harenicola maris</name>
    <dbReference type="NCBI Taxonomy" id="2841044"/>
    <lineage>
        <taxon>Bacteria</taxon>
        <taxon>Pseudomonadati</taxon>
        <taxon>Pseudomonadota</taxon>
        <taxon>Alphaproteobacteria</taxon>
        <taxon>Rhodobacterales</taxon>
        <taxon>Paracoccaceae</taxon>
        <taxon>Harenicola</taxon>
    </lineage>
</organism>
<accession>A0AAP2CUK9</accession>